<sequence length="226" mass="24033">MIALTAAVLGLALAGGSSASPLRRDEGGCKTLFTGALGFDVMDVQLYSSAPPKQWFTFNGAVNDANGLPVLSYVNANGVAAADAPEKFEFVSCKSFPAAFPGKGAIDKYQGYIKTSDGQCLHAKELGKTTHFEKKPCLGLGHDTATGVAKHQNFQLALESFFNYYDVQFLGSDNSPVASQFEGGRSQAYTYSLRSNGLGNNLGVLYGQNDGDQPRSKQFVAYKVTA</sequence>
<name>A0ACD0NW12_9BASI</name>
<evidence type="ECO:0000313" key="1">
    <source>
        <dbReference type="EMBL" id="PWN49966.1"/>
    </source>
</evidence>
<gene>
    <name evidence="1" type="ORF">IE53DRAFT_380139</name>
</gene>
<dbReference type="EMBL" id="KZ819985">
    <property type="protein sequence ID" value="PWN49966.1"/>
    <property type="molecule type" value="Genomic_DNA"/>
</dbReference>
<reference evidence="1 2" key="1">
    <citation type="journal article" date="2018" name="Mol. Biol. Evol.">
        <title>Broad Genomic Sampling Reveals a Smut Pathogenic Ancestry of the Fungal Clade Ustilaginomycotina.</title>
        <authorList>
            <person name="Kijpornyongpan T."/>
            <person name="Mondo S.J."/>
            <person name="Barry K."/>
            <person name="Sandor L."/>
            <person name="Lee J."/>
            <person name="Lipzen A."/>
            <person name="Pangilinan J."/>
            <person name="LaButti K."/>
            <person name="Hainaut M."/>
            <person name="Henrissat B."/>
            <person name="Grigoriev I.V."/>
            <person name="Spatafora J.W."/>
            <person name="Aime M.C."/>
        </authorList>
    </citation>
    <scope>NUCLEOTIDE SEQUENCE [LARGE SCALE GENOMIC DNA]</scope>
    <source>
        <strain evidence="1 2">SA 807</strain>
    </source>
</reference>
<keyword evidence="2" id="KW-1185">Reference proteome</keyword>
<organism evidence="1 2">
    <name type="scientific">Violaceomyces palustris</name>
    <dbReference type="NCBI Taxonomy" id="1673888"/>
    <lineage>
        <taxon>Eukaryota</taxon>
        <taxon>Fungi</taxon>
        <taxon>Dikarya</taxon>
        <taxon>Basidiomycota</taxon>
        <taxon>Ustilaginomycotina</taxon>
        <taxon>Ustilaginomycetes</taxon>
        <taxon>Violaceomycetales</taxon>
        <taxon>Violaceomycetaceae</taxon>
        <taxon>Violaceomyces</taxon>
    </lineage>
</organism>
<dbReference type="Proteomes" id="UP000245626">
    <property type="component" value="Unassembled WGS sequence"/>
</dbReference>
<evidence type="ECO:0000313" key="2">
    <source>
        <dbReference type="Proteomes" id="UP000245626"/>
    </source>
</evidence>
<proteinExistence type="predicted"/>
<accession>A0ACD0NW12</accession>
<protein>
    <submittedName>
        <fullName evidence="1">Uncharacterized protein</fullName>
    </submittedName>
</protein>